<dbReference type="PRINTS" id="PR00507">
    <property type="entry name" value="N12N6MTFRASE"/>
</dbReference>
<dbReference type="PROSITE" id="PS00092">
    <property type="entry name" value="N6_MTASE"/>
    <property type="match status" value="1"/>
</dbReference>
<name>A0A6J5RRD9_9CAUD</name>
<dbReference type="EMBL" id="LR797513">
    <property type="protein sequence ID" value="CAB4222295.1"/>
    <property type="molecule type" value="Genomic_DNA"/>
</dbReference>
<dbReference type="GO" id="GO:0003676">
    <property type="term" value="F:nucleic acid binding"/>
    <property type="evidence" value="ECO:0007669"/>
    <property type="project" value="InterPro"/>
</dbReference>
<evidence type="ECO:0000313" key="1">
    <source>
        <dbReference type="EMBL" id="CAB4167530.1"/>
    </source>
</evidence>
<dbReference type="InterPro" id="IPR029063">
    <property type="entry name" value="SAM-dependent_MTases_sf"/>
</dbReference>
<evidence type="ECO:0000313" key="2">
    <source>
        <dbReference type="EMBL" id="CAB4196198.1"/>
    </source>
</evidence>
<protein>
    <submittedName>
        <fullName evidence="2">Uncharacterized protein</fullName>
    </submittedName>
</protein>
<accession>A0A6J5RRD9</accession>
<dbReference type="GO" id="GO:0032259">
    <property type="term" value="P:methylation"/>
    <property type="evidence" value="ECO:0007669"/>
    <property type="project" value="InterPro"/>
</dbReference>
<sequence length="262" mass="28759">MKSARSHAAGGAKRGGKTSVARLRAAAERVLSSSVADLHEALAELREALGAEKNATAGYAPEPYDWYVEQGWCSDLFFQAESFVGEIVDPACGMGTIVMRAIAAGYIASGTDLIHRQQLGDYPFDTFDFLGERWSTAEVDNIVCNPPYSYETGIAERFIRRALDVTRRKVAMLLPTKFNSSNGRHALFTGTPLVRIHTLCSRPSMPPGSLLTTGKIKPKGGKVDYAWFVWERGHVGAPTNHYLILPEKLDAQRRRAQSKEAA</sequence>
<gene>
    <name evidence="2" type="ORF">UFOVP1293_85</name>
    <name evidence="3" type="ORF">UFOVP1644_8</name>
    <name evidence="1" type="ORF">UFOVP860_26</name>
</gene>
<dbReference type="SUPFAM" id="SSF53335">
    <property type="entry name" value="S-adenosyl-L-methionine-dependent methyltransferases"/>
    <property type="match status" value="1"/>
</dbReference>
<organism evidence="2">
    <name type="scientific">uncultured Caudovirales phage</name>
    <dbReference type="NCBI Taxonomy" id="2100421"/>
    <lineage>
        <taxon>Viruses</taxon>
        <taxon>Duplodnaviria</taxon>
        <taxon>Heunggongvirae</taxon>
        <taxon>Uroviricota</taxon>
        <taxon>Caudoviricetes</taxon>
        <taxon>Peduoviridae</taxon>
        <taxon>Maltschvirus</taxon>
        <taxon>Maltschvirus maltsch</taxon>
    </lineage>
</organism>
<dbReference type="InterPro" id="IPR002052">
    <property type="entry name" value="DNA_methylase_N6_adenine_CS"/>
</dbReference>
<dbReference type="Gene3D" id="3.40.50.150">
    <property type="entry name" value="Vaccinia Virus protein VP39"/>
    <property type="match status" value="1"/>
</dbReference>
<evidence type="ECO:0000313" key="3">
    <source>
        <dbReference type="EMBL" id="CAB4222295.1"/>
    </source>
</evidence>
<dbReference type="EMBL" id="LR797244">
    <property type="protein sequence ID" value="CAB4196198.1"/>
    <property type="molecule type" value="Genomic_DNA"/>
</dbReference>
<proteinExistence type="predicted"/>
<dbReference type="EMBL" id="LR796812">
    <property type="protein sequence ID" value="CAB4167530.1"/>
    <property type="molecule type" value="Genomic_DNA"/>
</dbReference>
<dbReference type="GO" id="GO:0008168">
    <property type="term" value="F:methyltransferase activity"/>
    <property type="evidence" value="ECO:0007669"/>
    <property type="project" value="InterPro"/>
</dbReference>
<reference evidence="2" key="1">
    <citation type="submission" date="2020-05" db="EMBL/GenBank/DDBJ databases">
        <authorList>
            <person name="Chiriac C."/>
            <person name="Salcher M."/>
            <person name="Ghai R."/>
            <person name="Kavagutti S V."/>
        </authorList>
    </citation>
    <scope>NUCLEOTIDE SEQUENCE</scope>
</reference>